<dbReference type="Gene3D" id="3.40.50.800">
    <property type="entry name" value="Anticodon-binding domain"/>
    <property type="match status" value="1"/>
</dbReference>
<comment type="similarity">
    <text evidence="1">Belongs to the class-II aminoacyl-tRNA synthetase family.</text>
</comment>
<dbReference type="Pfam" id="PF03129">
    <property type="entry name" value="HGTP_anticodon"/>
    <property type="match status" value="1"/>
</dbReference>
<keyword evidence="3" id="KW-0547">Nucleotide-binding</keyword>
<dbReference type="GO" id="GO:0032543">
    <property type="term" value="P:mitochondrial translation"/>
    <property type="evidence" value="ECO:0007669"/>
    <property type="project" value="TreeGrafter"/>
</dbReference>
<dbReference type="Gene3D" id="3.30.420.40">
    <property type="match status" value="1"/>
</dbReference>
<dbReference type="EC" id="6.1.1.21" evidence="2"/>
<evidence type="ECO:0000313" key="8">
    <source>
        <dbReference type="EMBL" id="PWA97198.1"/>
    </source>
</evidence>
<dbReference type="EMBL" id="PKPP01000138">
    <property type="protein sequence ID" value="PWA97198.1"/>
    <property type="molecule type" value="Genomic_DNA"/>
</dbReference>
<dbReference type="FunFam" id="3.40.50.800:FF:000012">
    <property type="entry name" value="Histidine--tRNA ligase, cytoplasmic"/>
    <property type="match status" value="1"/>
</dbReference>
<dbReference type="SUPFAM" id="SSF53067">
    <property type="entry name" value="Actin-like ATPase domain"/>
    <property type="match status" value="1"/>
</dbReference>
<keyword evidence="5" id="KW-0648">Protein biosynthesis</keyword>
<dbReference type="GO" id="GO:0005739">
    <property type="term" value="C:mitochondrion"/>
    <property type="evidence" value="ECO:0007669"/>
    <property type="project" value="TreeGrafter"/>
</dbReference>
<dbReference type="InterPro" id="IPR045864">
    <property type="entry name" value="aa-tRNA-synth_II/BPL/LPL"/>
</dbReference>
<dbReference type="Gene3D" id="3.90.640.10">
    <property type="entry name" value="Actin, Chain A, domain 4"/>
    <property type="match status" value="1"/>
</dbReference>
<dbReference type="PANTHER" id="PTHR11476:SF7">
    <property type="entry name" value="HISTIDINE--TRNA LIGASE"/>
    <property type="match status" value="1"/>
</dbReference>
<dbReference type="Gene3D" id="3.30.930.10">
    <property type="entry name" value="Bira Bifunctional Protein, Domain 2"/>
    <property type="match status" value="2"/>
</dbReference>
<dbReference type="Pfam" id="PF00012">
    <property type="entry name" value="HSP70"/>
    <property type="match status" value="1"/>
</dbReference>
<organism evidence="8 9">
    <name type="scientific">Artemisia annua</name>
    <name type="common">Sweet wormwood</name>
    <dbReference type="NCBI Taxonomy" id="35608"/>
    <lineage>
        <taxon>Eukaryota</taxon>
        <taxon>Viridiplantae</taxon>
        <taxon>Streptophyta</taxon>
        <taxon>Embryophyta</taxon>
        <taxon>Tracheophyta</taxon>
        <taxon>Spermatophyta</taxon>
        <taxon>Magnoliopsida</taxon>
        <taxon>eudicotyledons</taxon>
        <taxon>Gunneridae</taxon>
        <taxon>Pentapetalae</taxon>
        <taxon>asterids</taxon>
        <taxon>campanulids</taxon>
        <taxon>Asterales</taxon>
        <taxon>Asteraceae</taxon>
        <taxon>Asteroideae</taxon>
        <taxon>Anthemideae</taxon>
        <taxon>Artemisiinae</taxon>
        <taxon>Artemisia</taxon>
    </lineage>
</organism>
<dbReference type="InterPro" id="IPR043129">
    <property type="entry name" value="ATPase_NBD"/>
</dbReference>
<protein>
    <recommendedName>
        <fullName evidence="2">histidine--tRNA ligase</fullName>
        <ecNumber evidence="2">6.1.1.21</ecNumber>
    </recommendedName>
</protein>
<dbReference type="STRING" id="35608.A0A2U1QGU5"/>
<dbReference type="InterPro" id="IPR006195">
    <property type="entry name" value="aa-tRNA-synth_II"/>
</dbReference>
<sequence>MAGERRVLTLGGKGSSLSEASVFEFATASTPQILKIDPSALTRLYSGHKLKSPSSLFKLQLSVPDYLTPEEARASILLLLNKLLLGGSASPSAASQLSDILNNNAQTKLLSRTSTKKYITPEIIITKGERRVLTLGGKGSSLSEASFFEFASTPQILKIDPSALTRLYSGHKLKSPSSLFKLQLSVPDYLTPEEARASILLLLNKLLLGGSASPSAASQLSDILTNDAQTFTLDLAFDRQDDVDLYKNCWPDITGSAVCALLDYVASSLSKVADAVAALSCEALKTDTATAFNSFMDSGDSFSDKDRASVASDFKVLLNGSKMRGNTQCDPFLEIPITHGRLRSLCKSIHSSTRVELNSIPSVSRGVSKDLTVLFSSLAGSLQSLGEGKETSFDQLLQKVEEVVADGAGAKRGKKKDKKKKVLGKGTTVLMQFIKDRLQSVTSNIDASSLPEKLSTGFLSLLDLKDTSFDQLLQKVKEAVNSNESRRLPKIPKGTCDFANEKMALRERLFSTFVNVCKMHGATQLDTPVIELTDLLTEKYGEDSKLIYNLANQGGELCSLRYDLTVPFGRYVAMNGLTSFRRYQIGKVYRRDNPSKGRSREFYQCDFDIAGDESIGADFEVVRILTELLDEINIGEYAIRLNNRKLLDGMLDICGVPSDKVRTVCSSIDKLDKQPFEQIKKELVGSVYKGDTQVGSIAAGGRYVIRFGGKSVAAVGVSLGFERVFTIMEQKQKDDKQAQVLVSILGDDDNLPLAAKLVSMCWDAKLKARFLVNKRLSKHFDLAKESGIPWIVMVGEKEITKGVVKLQNKDAKVEKEVPTSDFVDELVRLINTPQSRVKATNGDTFLGGEDFDNAVLDFLVSEFKRTEGIDLTKDRLALERLSEAAKKAKIELSSTTQTDINLPFITADASGVKHLNITLTRSKFEALVNNLIERTKNLCKNCVKDAGVTVKEVD</sequence>
<dbReference type="AlphaFoldDB" id="A0A2U1QGU5"/>
<keyword evidence="4" id="KW-0067">ATP-binding</keyword>
<name>A0A2U1QGU5_ARTAN</name>
<dbReference type="InterPro" id="IPR036621">
    <property type="entry name" value="Anticodon-bd_dom_sf"/>
</dbReference>
<dbReference type="GO" id="GO:0004821">
    <property type="term" value="F:histidine-tRNA ligase activity"/>
    <property type="evidence" value="ECO:0007669"/>
    <property type="project" value="UniProtKB-EC"/>
</dbReference>
<comment type="catalytic activity">
    <reaction evidence="6">
        <text>tRNA(His) + L-histidine + ATP = L-histidyl-tRNA(His) + AMP + diphosphate + H(+)</text>
        <dbReference type="Rhea" id="RHEA:17313"/>
        <dbReference type="Rhea" id="RHEA-COMP:9665"/>
        <dbReference type="Rhea" id="RHEA-COMP:9689"/>
        <dbReference type="ChEBI" id="CHEBI:15378"/>
        <dbReference type="ChEBI" id="CHEBI:30616"/>
        <dbReference type="ChEBI" id="CHEBI:33019"/>
        <dbReference type="ChEBI" id="CHEBI:57595"/>
        <dbReference type="ChEBI" id="CHEBI:78442"/>
        <dbReference type="ChEBI" id="CHEBI:78527"/>
        <dbReference type="ChEBI" id="CHEBI:456215"/>
        <dbReference type="EC" id="6.1.1.21"/>
    </reaction>
</comment>
<keyword evidence="9" id="KW-1185">Reference proteome</keyword>
<comment type="caution">
    <text evidence="8">The sequence shown here is derived from an EMBL/GenBank/DDBJ whole genome shotgun (WGS) entry which is preliminary data.</text>
</comment>
<proteinExistence type="inferred from homology"/>
<dbReference type="GO" id="GO:0003723">
    <property type="term" value="F:RNA binding"/>
    <property type="evidence" value="ECO:0007669"/>
    <property type="project" value="TreeGrafter"/>
</dbReference>
<evidence type="ECO:0000259" key="7">
    <source>
        <dbReference type="PROSITE" id="PS50862"/>
    </source>
</evidence>
<dbReference type="GO" id="GO:0006427">
    <property type="term" value="P:histidyl-tRNA aminoacylation"/>
    <property type="evidence" value="ECO:0007669"/>
    <property type="project" value="TreeGrafter"/>
</dbReference>
<evidence type="ECO:0000256" key="5">
    <source>
        <dbReference type="ARBA" id="ARBA00022917"/>
    </source>
</evidence>
<dbReference type="GO" id="GO:0140662">
    <property type="term" value="F:ATP-dependent protein folding chaperone"/>
    <property type="evidence" value="ECO:0007669"/>
    <property type="project" value="InterPro"/>
</dbReference>
<dbReference type="InterPro" id="IPR041715">
    <property type="entry name" value="HisRS-like_core"/>
</dbReference>
<feature type="domain" description="Aminoacyl-transfer RNA synthetases class-II family profile" evidence="7">
    <location>
        <begin position="470"/>
        <end position="728"/>
    </location>
</feature>
<evidence type="ECO:0000313" key="9">
    <source>
        <dbReference type="Proteomes" id="UP000245207"/>
    </source>
</evidence>
<evidence type="ECO:0000256" key="4">
    <source>
        <dbReference type="ARBA" id="ARBA00022840"/>
    </source>
</evidence>
<evidence type="ECO:0000256" key="1">
    <source>
        <dbReference type="ARBA" id="ARBA00008226"/>
    </source>
</evidence>
<dbReference type="SUPFAM" id="SSF55681">
    <property type="entry name" value="Class II aaRS and biotin synthetases"/>
    <property type="match status" value="1"/>
</dbReference>
<evidence type="ECO:0000256" key="3">
    <source>
        <dbReference type="ARBA" id="ARBA00022741"/>
    </source>
</evidence>
<dbReference type="CDD" id="cd00773">
    <property type="entry name" value="HisRS-like_core"/>
    <property type="match status" value="1"/>
</dbReference>
<dbReference type="PANTHER" id="PTHR11476">
    <property type="entry name" value="HISTIDYL-TRNA SYNTHETASE"/>
    <property type="match status" value="1"/>
</dbReference>
<reference evidence="8 9" key="1">
    <citation type="journal article" date="2018" name="Mol. Plant">
        <title>The genome of Artemisia annua provides insight into the evolution of Asteraceae family and artemisinin biosynthesis.</title>
        <authorList>
            <person name="Shen Q."/>
            <person name="Zhang L."/>
            <person name="Liao Z."/>
            <person name="Wang S."/>
            <person name="Yan T."/>
            <person name="Shi P."/>
            <person name="Liu M."/>
            <person name="Fu X."/>
            <person name="Pan Q."/>
            <person name="Wang Y."/>
            <person name="Lv Z."/>
            <person name="Lu X."/>
            <person name="Zhang F."/>
            <person name="Jiang W."/>
            <person name="Ma Y."/>
            <person name="Chen M."/>
            <person name="Hao X."/>
            <person name="Li L."/>
            <person name="Tang Y."/>
            <person name="Lv G."/>
            <person name="Zhou Y."/>
            <person name="Sun X."/>
            <person name="Brodelius P.E."/>
            <person name="Rose J.K.C."/>
            <person name="Tang K."/>
        </authorList>
    </citation>
    <scope>NUCLEOTIDE SEQUENCE [LARGE SCALE GENOMIC DNA]</scope>
    <source>
        <strain evidence="9">cv. Huhao1</strain>
        <tissue evidence="8">Leaf</tissue>
    </source>
</reference>
<dbReference type="GO" id="GO:0005524">
    <property type="term" value="F:ATP binding"/>
    <property type="evidence" value="ECO:0007669"/>
    <property type="project" value="UniProtKB-KW"/>
</dbReference>
<dbReference type="InterPro" id="IPR013126">
    <property type="entry name" value="Hsp_70_fam"/>
</dbReference>
<dbReference type="Pfam" id="PF13393">
    <property type="entry name" value="tRNA-synt_His"/>
    <property type="match status" value="1"/>
</dbReference>
<dbReference type="GO" id="GO:0005829">
    <property type="term" value="C:cytosol"/>
    <property type="evidence" value="ECO:0007669"/>
    <property type="project" value="TreeGrafter"/>
</dbReference>
<dbReference type="InterPro" id="IPR004154">
    <property type="entry name" value="Anticodon-bd"/>
</dbReference>
<dbReference type="Proteomes" id="UP000245207">
    <property type="component" value="Unassembled WGS sequence"/>
</dbReference>
<evidence type="ECO:0000256" key="6">
    <source>
        <dbReference type="ARBA" id="ARBA00047639"/>
    </source>
</evidence>
<gene>
    <name evidence="8" type="ORF">CTI12_AA031840</name>
</gene>
<dbReference type="OrthoDB" id="1906957at2759"/>
<accession>A0A2U1QGU5</accession>
<dbReference type="SUPFAM" id="SSF52954">
    <property type="entry name" value="Class II aaRS ABD-related"/>
    <property type="match status" value="1"/>
</dbReference>
<dbReference type="PROSITE" id="PS50862">
    <property type="entry name" value="AA_TRNA_LIGASE_II"/>
    <property type="match status" value="1"/>
</dbReference>
<evidence type="ECO:0000256" key="2">
    <source>
        <dbReference type="ARBA" id="ARBA00012815"/>
    </source>
</evidence>
<dbReference type="FunFam" id="3.90.640.10:FF:000003">
    <property type="entry name" value="Molecular chaperone DnaK"/>
    <property type="match status" value="1"/>
</dbReference>